<dbReference type="SUPFAM" id="SSF57997">
    <property type="entry name" value="Tropomyosin"/>
    <property type="match status" value="1"/>
</dbReference>
<dbReference type="EMBL" id="JAOAOG010000145">
    <property type="protein sequence ID" value="KAJ6245322.1"/>
    <property type="molecule type" value="Genomic_DNA"/>
</dbReference>
<evidence type="ECO:0000313" key="4">
    <source>
        <dbReference type="Proteomes" id="UP001150062"/>
    </source>
</evidence>
<proteinExistence type="predicted"/>
<sequence>MNFNDLKSSPYVKKQIEKDERQKDSLMNDLDSKMIELLKYKEYFLALKEEMEQQQSGFEDEKEELQGQINRFKKIAIQLRKDKENAEDLVNQTNEQLNKAKSSISRYTTKIQKAKSDLTDAREEAQECRDLAKNKDKELEIANQEKDELNEEIENLNLEYQQKDQQNKKLRNRVNQLNSDKLETEQDLQEMIELLEQANSARPINLTKYQTSSNLPLDIDSPSTRLKTQVINLVKSLDQLKRNNNNLTNQLDDKQNELQILEEQNNNLEKKLPLKIEEAKNTKNITHLLARGIVPLQQENERLTLQNEFLKKRSNEYDNLKKQVDQLQQQLTGSRPKRQKSEKFQEIVQTIIDNQKIKPLKKILTPSNYKSYIIENTTNFVSLIPKEEITSTIPRNVLYRARSYSTNPNPLNNQFDEDEDEEYEEEEYKDVELFTEMITHFYPEYFTESKKPKLSNEFLEKEEQIFGEFSSREETTNQKDPQIDLMKRVGQTMKNKINNLENENDDLNNNLQLLERSKTQLQKEFNLAKSKNQELEQDNLEKDINLNKVNNIVKQLRIKIRKLEEEKNFLVPAEELEELERQLQNAKRTLNNYARNLKQSQTKLSDSELENSGLKDDITQIEKEKKATQRKLDRTTNENNDLLLEIQRLTDELEALRNNLEQTQSNSDKFKNMVNRLKNKDNAMKKRVSVLDRQINAYKKHMDILKEEISTTLDKEVDEDENEDLDNLDF</sequence>
<evidence type="ECO:0000313" key="3">
    <source>
        <dbReference type="EMBL" id="KAJ6245322.1"/>
    </source>
</evidence>
<feature type="coiled-coil region" evidence="1">
    <location>
        <begin position="230"/>
        <end position="330"/>
    </location>
</feature>
<protein>
    <submittedName>
        <fullName evidence="3">Ciliary rootlet coiled-coil</fullName>
    </submittedName>
</protein>
<gene>
    <name evidence="3" type="ORF">M0813_20274</name>
</gene>
<name>A0ABQ8YLA5_9EUKA</name>
<dbReference type="PANTHER" id="PTHR47357:SF1">
    <property type="entry name" value="SPINDLE POLE BODY COMPONENT 110"/>
    <property type="match status" value="1"/>
</dbReference>
<dbReference type="Proteomes" id="UP001150062">
    <property type="component" value="Unassembled WGS sequence"/>
</dbReference>
<feature type="coiled-coil region" evidence="1">
    <location>
        <begin position="483"/>
        <end position="708"/>
    </location>
</feature>
<keyword evidence="1" id="KW-0175">Coiled coil</keyword>
<accession>A0ABQ8YLA5</accession>
<organism evidence="3 4">
    <name type="scientific">Anaeramoeba flamelloides</name>
    <dbReference type="NCBI Taxonomy" id="1746091"/>
    <lineage>
        <taxon>Eukaryota</taxon>
        <taxon>Metamonada</taxon>
        <taxon>Anaeramoebidae</taxon>
        <taxon>Anaeramoeba</taxon>
    </lineage>
</organism>
<reference evidence="3" key="1">
    <citation type="submission" date="2022-08" db="EMBL/GenBank/DDBJ databases">
        <title>Novel sulfate-reducing endosymbionts in the free-living metamonad Anaeramoeba.</title>
        <authorList>
            <person name="Jerlstrom-Hultqvist J."/>
            <person name="Cepicka I."/>
            <person name="Gallot-Lavallee L."/>
            <person name="Salas-Leiva D."/>
            <person name="Curtis B.A."/>
            <person name="Zahonova K."/>
            <person name="Pipaliya S."/>
            <person name="Dacks J."/>
            <person name="Roger A.J."/>
        </authorList>
    </citation>
    <scope>NUCLEOTIDE SEQUENCE</scope>
    <source>
        <strain evidence="3">Schooner1</strain>
    </source>
</reference>
<comment type="caution">
    <text evidence="3">The sequence shown here is derived from an EMBL/GenBank/DDBJ whole genome shotgun (WGS) entry which is preliminary data.</text>
</comment>
<keyword evidence="4" id="KW-1185">Reference proteome</keyword>
<evidence type="ECO:0000256" key="2">
    <source>
        <dbReference type="SAM" id="MobiDB-lite"/>
    </source>
</evidence>
<evidence type="ECO:0000256" key="1">
    <source>
        <dbReference type="SAM" id="Coils"/>
    </source>
</evidence>
<feature type="region of interest" description="Disordered" evidence="2">
    <location>
        <begin position="1"/>
        <end position="24"/>
    </location>
</feature>
<dbReference type="PANTHER" id="PTHR47357">
    <property type="entry name" value="COP1-INTERACTIVE PROTEIN 1"/>
    <property type="match status" value="1"/>
</dbReference>
<feature type="compositionally biased region" description="Basic and acidic residues" evidence="2">
    <location>
        <begin position="14"/>
        <end position="24"/>
    </location>
</feature>